<dbReference type="Gene3D" id="3.30.1360.60">
    <property type="entry name" value="Glucose permease domain IIB"/>
    <property type="match status" value="1"/>
</dbReference>
<dbReference type="FunFam" id="2.70.70.10:FF:000001">
    <property type="entry name" value="PTS system glucose-specific IIA component"/>
    <property type="match status" value="1"/>
</dbReference>
<gene>
    <name evidence="11" type="primary">gamP</name>
    <name evidence="11" type="ORF">Back11_09480</name>
</gene>
<dbReference type="RefSeq" id="WP_125654060.1">
    <property type="nucleotide sequence ID" value="NZ_AP019308.1"/>
</dbReference>
<dbReference type="Pfam" id="PF00358">
    <property type="entry name" value="PTS_EIIA_1"/>
    <property type="match status" value="1"/>
</dbReference>
<dbReference type="Proteomes" id="UP000275368">
    <property type="component" value="Chromosome"/>
</dbReference>
<dbReference type="GO" id="GO:0090563">
    <property type="term" value="F:protein-phosphocysteine-sugar phosphotransferase activity"/>
    <property type="evidence" value="ECO:0007669"/>
    <property type="project" value="TreeGrafter"/>
</dbReference>
<dbReference type="InterPro" id="IPR001127">
    <property type="entry name" value="PTS_EIIA_1_perm"/>
</dbReference>
<dbReference type="SUPFAM" id="SSF51261">
    <property type="entry name" value="Duplicated hybrid motif"/>
    <property type="match status" value="1"/>
</dbReference>
<keyword evidence="10" id="KW-0472">Membrane</keyword>
<proteinExistence type="predicted"/>
<dbReference type="GO" id="GO:0016301">
    <property type="term" value="F:kinase activity"/>
    <property type="evidence" value="ECO:0007669"/>
    <property type="project" value="UniProtKB-KW"/>
</dbReference>
<keyword evidence="6" id="KW-0598">Phosphotransferase system</keyword>
<dbReference type="InterPro" id="IPR003352">
    <property type="entry name" value="PTS_EIIC"/>
</dbReference>
<dbReference type="InterPro" id="IPR050429">
    <property type="entry name" value="PTS_Glucose_EIICBA"/>
</dbReference>
<dbReference type="InterPro" id="IPR036878">
    <property type="entry name" value="Glu_permease_IIB"/>
</dbReference>
<dbReference type="CDD" id="cd00212">
    <property type="entry name" value="PTS_IIB_glc"/>
    <property type="match status" value="1"/>
</dbReference>
<reference evidence="11 12" key="1">
    <citation type="submission" date="2018-11" db="EMBL/GenBank/DDBJ databases">
        <title>Complete genome sequence of Paenibacillus baekrokdamisoli strain KCTC 33723.</title>
        <authorList>
            <person name="Kang S.W."/>
            <person name="Lee K.C."/>
            <person name="Kim K.K."/>
            <person name="Kim J.S."/>
            <person name="Kim D.S."/>
            <person name="Ko S.H."/>
            <person name="Yang S.H."/>
            <person name="Lee J.S."/>
        </authorList>
    </citation>
    <scope>NUCLEOTIDE SEQUENCE [LARGE SCALE GENOMIC DNA]</scope>
    <source>
        <strain evidence="11 12">KCTC 33723</strain>
    </source>
</reference>
<organism evidence="11 12">
    <name type="scientific">Paenibacillus baekrokdamisoli</name>
    <dbReference type="NCBI Taxonomy" id="1712516"/>
    <lineage>
        <taxon>Bacteria</taxon>
        <taxon>Bacillati</taxon>
        <taxon>Bacillota</taxon>
        <taxon>Bacilli</taxon>
        <taxon>Bacillales</taxon>
        <taxon>Paenibacillaceae</taxon>
        <taxon>Paenibacillus</taxon>
    </lineage>
</organism>
<keyword evidence="2" id="KW-0813">Transport</keyword>
<sequence length="627" mass="68204">MNIMGHLQQLGRSLMLPTIVLPGAAVFLSLSALPWASMGIPSMHNYLQTAGEAIFSFLPYLFAFGVAMGMTSNAGTAGLAALAGMFIYTGIINSSHYELEPTVFTGVIIGIVTSIFNERFKTIKFPEYIQFFGGPRFVPLAMSLFSAVWAIIMVQLAPSLHHALIGLGDIVSSGGGFGVFLFGFVLRILVVFGLHHLVSHVFWFQVGGFQLPDGVMVFGDLPRFFAGDPSAGAFMAGLYPTMMFALPAIAFAIIHEAREDLKPKIRKTFLTAALASFLTGVTEPIEFAFLFVAPYLFVIHALLSGLMMWITYELGIRSGFSYSAGAIDFLINEHLATRGWLLIPIGLVFGALYYGFFRWAIRRFRIPTPGREEGSQLDEWAGDIPYRAPLILQAIGGKDNIVQMEACITRLRLKVSSDKLIDINALKHLGAAGVIRLGGGNVQIVFGTYSELIREEMDKAIRRDISRVLFCSPVQGRMLPLSEVPDPIFAGKLVGDGVAFIPDKGELVSPVLGKVIHVYPSMHAIGIRTPEGLDVLLHIGIDTSQLKGTGFKSVVNEGDQVKPGQLLIKFDLPYIRKASKSLATPMVITNSDRVSSWSFAPFKGVKRGQASVMSVVLKERSGGGETV</sequence>
<evidence type="ECO:0000256" key="2">
    <source>
        <dbReference type="ARBA" id="ARBA00022448"/>
    </source>
</evidence>
<evidence type="ECO:0000256" key="1">
    <source>
        <dbReference type="ARBA" id="ARBA00004651"/>
    </source>
</evidence>
<dbReference type="NCBIfam" id="TIGR00826">
    <property type="entry name" value="EIIB_glc"/>
    <property type="match status" value="1"/>
</dbReference>
<evidence type="ECO:0000256" key="5">
    <source>
        <dbReference type="ARBA" id="ARBA00022679"/>
    </source>
</evidence>
<evidence type="ECO:0000256" key="9">
    <source>
        <dbReference type="ARBA" id="ARBA00022989"/>
    </source>
</evidence>
<dbReference type="GO" id="GO:0009401">
    <property type="term" value="P:phosphoenolpyruvate-dependent sugar phosphotransferase system"/>
    <property type="evidence" value="ECO:0007669"/>
    <property type="project" value="UniProtKB-KW"/>
</dbReference>
<dbReference type="AlphaFoldDB" id="A0A3G9J4F3"/>
<dbReference type="PANTHER" id="PTHR30009">
    <property type="entry name" value="CYTOCHROME C-TYPE SYNTHESIS PROTEIN AND PTS TRANSMEMBRANE COMPONENT"/>
    <property type="match status" value="1"/>
</dbReference>
<keyword evidence="9" id="KW-1133">Transmembrane helix</keyword>
<evidence type="ECO:0000256" key="4">
    <source>
        <dbReference type="ARBA" id="ARBA00022597"/>
    </source>
</evidence>
<keyword evidence="5" id="KW-0808">Transferase</keyword>
<keyword evidence="4" id="KW-0762">Sugar transport</keyword>
<dbReference type="GO" id="GO:0005886">
    <property type="term" value="C:plasma membrane"/>
    <property type="evidence" value="ECO:0007669"/>
    <property type="project" value="UniProtKB-SubCell"/>
</dbReference>
<keyword evidence="12" id="KW-1185">Reference proteome</keyword>
<evidence type="ECO:0000313" key="11">
    <source>
        <dbReference type="EMBL" id="BBH19603.1"/>
    </source>
</evidence>
<dbReference type="InterPro" id="IPR018113">
    <property type="entry name" value="PTrfase_EIIB_Cys"/>
</dbReference>
<dbReference type="EMBL" id="AP019308">
    <property type="protein sequence ID" value="BBH19603.1"/>
    <property type="molecule type" value="Genomic_DNA"/>
</dbReference>
<keyword evidence="7" id="KW-0812">Transmembrane</keyword>
<dbReference type="OrthoDB" id="9764327at2"/>
<dbReference type="GO" id="GO:0008982">
    <property type="term" value="F:protein-N(PI)-phosphohistidine-sugar phosphotransferase activity"/>
    <property type="evidence" value="ECO:0007669"/>
    <property type="project" value="InterPro"/>
</dbReference>
<evidence type="ECO:0000256" key="10">
    <source>
        <dbReference type="ARBA" id="ARBA00023136"/>
    </source>
</evidence>
<evidence type="ECO:0000256" key="8">
    <source>
        <dbReference type="ARBA" id="ARBA00022777"/>
    </source>
</evidence>
<dbReference type="PROSITE" id="PS51093">
    <property type="entry name" value="PTS_EIIA_TYPE_1"/>
    <property type="match status" value="1"/>
</dbReference>
<dbReference type="InterPro" id="IPR011055">
    <property type="entry name" value="Dup_hybrid_motif"/>
</dbReference>
<evidence type="ECO:0000256" key="6">
    <source>
        <dbReference type="ARBA" id="ARBA00022683"/>
    </source>
</evidence>
<dbReference type="PROSITE" id="PS51103">
    <property type="entry name" value="PTS_EIIC_TYPE_1"/>
    <property type="match status" value="1"/>
</dbReference>
<dbReference type="InterPro" id="IPR001996">
    <property type="entry name" value="PTS_IIB_1"/>
</dbReference>
<dbReference type="NCBIfam" id="TIGR00830">
    <property type="entry name" value="PTBA"/>
    <property type="match status" value="1"/>
</dbReference>
<evidence type="ECO:0000256" key="3">
    <source>
        <dbReference type="ARBA" id="ARBA00022475"/>
    </source>
</evidence>
<name>A0A3G9J4F3_9BACL</name>
<dbReference type="Pfam" id="PF02378">
    <property type="entry name" value="PTS_EIIC"/>
    <property type="match status" value="1"/>
</dbReference>
<evidence type="ECO:0000313" key="12">
    <source>
        <dbReference type="Proteomes" id="UP000275368"/>
    </source>
</evidence>
<dbReference type="Gene3D" id="2.70.70.10">
    <property type="entry name" value="Glucose Permease (Domain IIA)"/>
    <property type="match status" value="1"/>
</dbReference>
<dbReference type="PROSITE" id="PS51098">
    <property type="entry name" value="PTS_EIIB_TYPE_1"/>
    <property type="match status" value="1"/>
</dbReference>
<evidence type="ECO:0000256" key="7">
    <source>
        <dbReference type="ARBA" id="ARBA00022692"/>
    </source>
</evidence>
<keyword evidence="8" id="KW-0418">Kinase</keyword>
<comment type="subcellular location">
    <subcellularLocation>
        <location evidence="1">Cell membrane</location>
        <topology evidence="1">Multi-pass membrane protein</topology>
    </subcellularLocation>
</comment>
<dbReference type="InterPro" id="IPR013013">
    <property type="entry name" value="PTS_EIIC_1"/>
</dbReference>
<dbReference type="SUPFAM" id="SSF55604">
    <property type="entry name" value="Glucose permease domain IIB"/>
    <property type="match status" value="1"/>
</dbReference>
<dbReference type="Pfam" id="PF00367">
    <property type="entry name" value="PTS_EIIB"/>
    <property type="match status" value="1"/>
</dbReference>
<protein>
    <submittedName>
        <fullName evidence="11">Putative PTS system glucosamine-specific EIICBA component</fullName>
    </submittedName>
</protein>
<accession>A0A3G9J4F3</accession>
<keyword evidence="3" id="KW-1003">Cell membrane</keyword>
<dbReference type="KEGG" id="pbk:Back11_09480"/>